<keyword evidence="3" id="KW-0813">Transport</keyword>
<evidence type="ECO:0000313" key="10">
    <source>
        <dbReference type="Proteomes" id="UP001162741"/>
    </source>
</evidence>
<feature type="chain" id="PRO_5046722350" evidence="8">
    <location>
        <begin position="23"/>
        <end position="452"/>
    </location>
</feature>
<keyword evidence="7" id="KW-0998">Cell outer membrane</keyword>
<dbReference type="SUPFAM" id="SSF56954">
    <property type="entry name" value="Outer membrane efflux proteins (OEP)"/>
    <property type="match status" value="1"/>
</dbReference>
<accession>A0ABY6IY59</accession>
<keyword evidence="4" id="KW-1134">Transmembrane beta strand</keyword>
<dbReference type="PANTHER" id="PTHR30026">
    <property type="entry name" value="OUTER MEMBRANE PROTEIN TOLC"/>
    <property type="match status" value="1"/>
</dbReference>
<dbReference type="Pfam" id="PF02321">
    <property type="entry name" value="OEP"/>
    <property type="match status" value="1"/>
</dbReference>
<evidence type="ECO:0000256" key="3">
    <source>
        <dbReference type="ARBA" id="ARBA00022448"/>
    </source>
</evidence>
<dbReference type="InterPro" id="IPR051906">
    <property type="entry name" value="TolC-like"/>
</dbReference>
<keyword evidence="10" id="KW-1185">Reference proteome</keyword>
<gene>
    <name evidence="9" type="ORF">MKQ68_19710</name>
</gene>
<evidence type="ECO:0000256" key="5">
    <source>
        <dbReference type="ARBA" id="ARBA00022692"/>
    </source>
</evidence>
<name>A0ABY6IY59_9BACT</name>
<dbReference type="RefSeq" id="WP_264280598.1">
    <property type="nucleotide sequence ID" value="NZ_CP107006.1"/>
</dbReference>
<feature type="signal peptide" evidence="8">
    <location>
        <begin position="1"/>
        <end position="22"/>
    </location>
</feature>
<evidence type="ECO:0000313" key="9">
    <source>
        <dbReference type="EMBL" id="UYQ92315.1"/>
    </source>
</evidence>
<keyword evidence="5" id="KW-0812">Transmembrane</keyword>
<dbReference type="Gene3D" id="1.20.1600.10">
    <property type="entry name" value="Outer membrane efflux proteins (OEP)"/>
    <property type="match status" value="1"/>
</dbReference>
<evidence type="ECO:0000256" key="8">
    <source>
        <dbReference type="SAM" id="SignalP"/>
    </source>
</evidence>
<dbReference type="PANTHER" id="PTHR30026:SF20">
    <property type="entry name" value="OUTER MEMBRANE PROTEIN TOLC"/>
    <property type="match status" value="1"/>
</dbReference>
<dbReference type="Proteomes" id="UP001162741">
    <property type="component" value="Chromosome"/>
</dbReference>
<evidence type="ECO:0000256" key="6">
    <source>
        <dbReference type="ARBA" id="ARBA00023136"/>
    </source>
</evidence>
<organism evidence="9 10">
    <name type="scientific">Chitinophaga horti</name>
    <dbReference type="NCBI Taxonomy" id="2920382"/>
    <lineage>
        <taxon>Bacteria</taxon>
        <taxon>Pseudomonadati</taxon>
        <taxon>Bacteroidota</taxon>
        <taxon>Chitinophagia</taxon>
        <taxon>Chitinophagales</taxon>
        <taxon>Chitinophagaceae</taxon>
        <taxon>Chitinophaga</taxon>
    </lineage>
</organism>
<dbReference type="InterPro" id="IPR003423">
    <property type="entry name" value="OMP_efflux"/>
</dbReference>
<sequence>MQLQRKLIGLLGAMMPLAGVYAQQQPPATKDVQPLSVQQAIDYALANRNSIKTAKLDELIALARNKEVSGLALPNISATGTFQDNPVIQKQLIDASNFSDTIPKGTLVPFAFGLKYNALGQVNVQQVLFDPSVMVALQARKTLEELANKSVVKAEIDVKSDVYQSYYQVLSAQKAHKFLSENISRLDKMLGETQEIYKNGLAEKLDVDRLTVQVTNLRTEERKLANTIDVTIATLKYQIGMPLNQQVLLTDTLDVNQVKNIGEDGSFSYQNRIEYQLLDAQKRTNEYDLKRYKFAHLPTLAAFGNFGASRQSNTFNYFKSEMWYGYVAWGLNLNVPIFNGNQRRSQTDQAFLRLKKSETDLDNIRQSIDLERQTSAITFKNNVYTLDAQDKNMQLAQEVLESTRIKYREGVGSSLEMITAENDLLTAQSNYFSALYEAIRAKIAYLKANGKL</sequence>
<comment type="subcellular location">
    <subcellularLocation>
        <location evidence="1">Cell outer membrane</location>
    </subcellularLocation>
</comment>
<proteinExistence type="inferred from homology"/>
<keyword evidence="8" id="KW-0732">Signal</keyword>
<evidence type="ECO:0000256" key="2">
    <source>
        <dbReference type="ARBA" id="ARBA00007613"/>
    </source>
</evidence>
<evidence type="ECO:0000256" key="4">
    <source>
        <dbReference type="ARBA" id="ARBA00022452"/>
    </source>
</evidence>
<evidence type="ECO:0000256" key="7">
    <source>
        <dbReference type="ARBA" id="ARBA00023237"/>
    </source>
</evidence>
<keyword evidence="6" id="KW-0472">Membrane</keyword>
<evidence type="ECO:0000256" key="1">
    <source>
        <dbReference type="ARBA" id="ARBA00004442"/>
    </source>
</evidence>
<dbReference type="EMBL" id="CP107006">
    <property type="protein sequence ID" value="UYQ92315.1"/>
    <property type="molecule type" value="Genomic_DNA"/>
</dbReference>
<comment type="similarity">
    <text evidence="2">Belongs to the outer membrane factor (OMF) (TC 1.B.17) family.</text>
</comment>
<reference evidence="9" key="1">
    <citation type="submission" date="2022-10" db="EMBL/GenBank/DDBJ databases">
        <title>Chitinophaga sp. nov., isolated from soil.</title>
        <authorList>
            <person name="Jeon C.O."/>
        </authorList>
    </citation>
    <scope>NUCLEOTIDE SEQUENCE</scope>
    <source>
        <strain evidence="9">R8</strain>
    </source>
</reference>
<protein>
    <submittedName>
        <fullName evidence="9">TolC family protein</fullName>
    </submittedName>
</protein>